<dbReference type="AlphaFoldDB" id="A0A8H3I183"/>
<comment type="caution">
    <text evidence="1">The sequence shown here is derived from an EMBL/GenBank/DDBJ whole genome shotgun (WGS) entry which is preliminary data.</text>
</comment>
<dbReference type="OrthoDB" id="5345753at2759"/>
<dbReference type="EMBL" id="CAJPDT010000008">
    <property type="protein sequence ID" value="CAF9911077.1"/>
    <property type="molecule type" value="Genomic_DNA"/>
</dbReference>
<protein>
    <submittedName>
        <fullName evidence="1">Uncharacterized protein</fullName>
    </submittedName>
</protein>
<sequence length="435" mass="46485">MPDDVESFNGLDAPNLHRIQIPPIAVGFDASCWSTLGLSNYLDNWNKTTPVCTTNNENGCCDPDELWSNCFVRLATNGLRTDDCSIINKACATEPTYAEEQVASVIAPEVYYIVHNIYYINDFFTSWYNALDSASISALLVAQPIINEIDPEQKSRFALNDLLEALTVGLAFLPAVGEGLSVAADTGLEVLRTALQEAPGVAEAIWPSGTSDSKTIQLANIDTELAQASSNFTAGILHALSMVMSDVPSFVAFAQDGSFSGEDEVSLPSDASALGLALNTYVLSTAMTANQWHSFPYTSMTREDIESSVPGSGGFDCTFGENNICTNAEHSVNVYYSDATARAYSLPYSGADPDLNPFTLMNDVVANDWSALEALFDGAFNCTAAGGFEESLDFFKGNELDFSCVSQLQMCSCGDPCPVATVGGVCPFGDCGLCN</sequence>
<reference evidence="1" key="1">
    <citation type="submission" date="2021-03" db="EMBL/GenBank/DDBJ databases">
        <authorList>
            <person name="Tagirdzhanova G."/>
        </authorList>
    </citation>
    <scope>NUCLEOTIDE SEQUENCE</scope>
</reference>
<accession>A0A8H3I183</accession>
<organism evidence="1 2">
    <name type="scientific">Imshaugia aleurites</name>
    <dbReference type="NCBI Taxonomy" id="172621"/>
    <lineage>
        <taxon>Eukaryota</taxon>
        <taxon>Fungi</taxon>
        <taxon>Dikarya</taxon>
        <taxon>Ascomycota</taxon>
        <taxon>Pezizomycotina</taxon>
        <taxon>Lecanoromycetes</taxon>
        <taxon>OSLEUM clade</taxon>
        <taxon>Lecanoromycetidae</taxon>
        <taxon>Lecanorales</taxon>
        <taxon>Lecanorineae</taxon>
        <taxon>Parmeliaceae</taxon>
        <taxon>Imshaugia</taxon>
    </lineage>
</organism>
<name>A0A8H3I183_9LECA</name>
<keyword evidence="2" id="KW-1185">Reference proteome</keyword>
<dbReference type="Proteomes" id="UP000664534">
    <property type="component" value="Unassembled WGS sequence"/>
</dbReference>
<gene>
    <name evidence="1" type="ORF">IMSHALPRED_009917</name>
</gene>
<proteinExistence type="predicted"/>
<evidence type="ECO:0000313" key="2">
    <source>
        <dbReference type="Proteomes" id="UP000664534"/>
    </source>
</evidence>
<evidence type="ECO:0000313" key="1">
    <source>
        <dbReference type="EMBL" id="CAF9911077.1"/>
    </source>
</evidence>